<name>A0AAP0MUM8_9ROSI</name>
<feature type="compositionally biased region" description="Basic and acidic residues" evidence="1">
    <location>
        <begin position="26"/>
        <end position="35"/>
    </location>
</feature>
<evidence type="ECO:0000313" key="3">
    <source>
        <dbReference type="Proteomes" id="UP001428341"/>
    </source>
</evidence>
<evidence type="ECO:0000313" key="2">
    <source>
        <dbReference type="EMBL" id="KAK9220757.1"/>
    </source>
</evidence>
<protein>
    <submittedName>
        <fullName evidence="2">Uncharacterized protein</fullName>
    </submittedName>
</protein>
<keyword evidence="3" id="KW-1185">Reference proteome</keyword>
<gene>
    <name evidence="2" type="ORF">WN944_009181</name>
</gene>
<reference evidence="2 3" key="1">
    <citation type="submission" date="2024-05" db="EMBL/GenBank/DDBJ databases">
        <title>Haplotype-resolved chromosome-level genome assembly of Huyou (Citrus changshanensis).</title>
        <authorList>
            <person name="Miao C."/>
            <person name="Chen W."/>
            <person name="Wu Y."/>
            <person name="Wang L."/>
            <person name="Zhao S."/>
            <person name="Grierson D."/>
            <person name="Xu C."/>
            <person name="Chen K."/>
        </authorList>
    </citation>
    <scope>NUCLEOTIDE SEQUENCE [LARGE SCALE GENOMIC DNA]</scope>
    <source>
        <strain evidence="2">01-14</strain>
        <tissue evidence="2">Leaf</tissue>
    </source>
</reference>
<feature type="region of interest" description="Disordered" evidence="1">
    <location>
        <begin position="1"/>
        <end position="95"/>
    </location>
</feature>
<evidence type="ECO:0000256" key="1">
    <source>
        <dbReference type="SAM" id="MobiDB-lite"/>
    </source>
</evidence>
<dbReference type="Proteomes" id="UP001428341">
    <property type="component" value="Unassembled WGS sequence"/>
</dbReference>
<proteinExistence type="predicted"/>
<sequence length="137" mass="15463">MGVVGRKEGKAKRHQQEEVGQQQNGERIRKTDSIKPTKTKGRKWKFQARERAAMGIQLTGPASLKRSMEEKLSPSLESKKRRMGSPTVKRGNQLQISSSSAKLKLVWEEETQVEVPNQEISVETLSVEAGNQPRRQP</sequence>
<dbReference type="AlphaFoldDB" id="A0AAP0MUM8"/>
<dbReference type="EMBL" id="JBCGBO010000002">
    <property type="protein sequence ID" value="KAK9220757.1"/>
    <property type="molecule type" value="Genomic_DNA"/>
</dbReference>
<organism evidence="2 3">
    <name type="scientific">Citrus x changshan-huyou</name>
    <dbReference type="NCBI Taxonomy" id="2935761"/>
    <lineage>
        <taxon>Eukaryota</taxon>
        <taxon>Viridiplantae</taxon>
        <taxon>Streptophyta</taxon>
        <taxon>Embryophyta</taxon>
        <taxon>Tracheophyta</taxon>
        <taxon>Spermatophyta</taxon>
        <taxon>Magnoliopsida</taxon>
        <taxon>eudicotyledons</taxon>
        <taxon>Gunneridae</taxon>
        <taxon>Pentapetalae</taxon>
        <taxon>rosids</taxon>
        <taxon>malvids</taxon>
        <taxon>Sapindales</taxon>
        <taxon>Rutaceae</taxon>
        <taxon>Aurantioideae</taxon>
        <taxon>Citrus</taxon>
    </lineage>
</organism>
<accession>A0AAP0MUM8</accession>
<comment type="caution">
    <text evidence="2">The sequence shown here is derived from an EMBL/GenBank/DDBJ whole genome shotgun (WGS) entry which is preliminary data.</text>
</comment>
<feature type="compositionally biased region" description="Basic residues" evidence="1">
    <location>
        <begin position="37"/>
        <end position="46"/>
    </location>
</feature>